<comment type="caution">
    <text evidence="2">The sequence shown here is derived from an EMBL/GenBank/DDBJ whole genome shotgun (WGS) entry which is preliminary data.</text>
</comment>
<name>A0A392U5I2_9FABA</name>
<sequence>MSSRITRLLGKGKKSDNTDPPQQPPKKKKLSKGVRSKSGHGGSSHAPPPASVFNISSSDVPRPSLLQPFSDKFFCE</sequence>
<feature type="compositionally biased region" description="Basic residues" evidence="1">
    <location>
        <begin position="25"/>
        <end position="38"/>
    </location>
</feature>
<proteinExistence type="predicted"/>
<keyword evidence="3" id="KW-1185">Reference proteome</keyword>
<dbReference type="AlphaFoldDB" id="A0A392U5I2"/>
<feature type="region of interest" description="Disordered" evidence="1">
    <location>
        <begin position="1"/>
        <end position="76"/>
    </location>
</feature>
<dbReference type="EMBL" id="LXQA010728533">
    <property type="protein sequence ID" value="MCI68004.1"/>
    <property type="molecule type" value="Genomic_DNA"/>
</dbReference>
<evidence type="ECO:0000256" key="1">
    <source>
        <dbReference type="SAM" id="MobiDB-lite"/>
    </source>
</evidence>
<organism evidence="2 3">
    <name type="scientific">Trifolium medium</name>
    <dbReference type="NCBI Taxonomy" id="97028"/>
    <lineage>
        <taxon>Eukaryota</taxon>
        <taxon>Viridiplantae</taxon>
        <taxon>Streptophyta</taxon>
        <taxon>Embryophyta</taxon>
        <taxon>Tracheophyta</taxon>
        <taxon>Spermatophyta</taxon>
        <taxon>Magnoliopsida</taxon>
        <taxon>eudicotyledons</taxon>
        <taxon>Gunneridae</taxon>
        <taxon>Pentapetalae</taxon>
        <taxon>rosids</taxon>
        <taxon>fabids</taxon>
        <taxon>Fabales</taxon>
        <taxon>Fabaceae</taxon>
        <taxon>Papilionoideae</taxon>
        <taxon>50 kb inversion clade</taxon>
        <taxon>NPAAA clade</taxon>
        <taxon>Hologalegina</taxon>
        <taxon>IRL clade</taxon>
        <taxon>Trifolieae</taxon>
        <taxon>Trifolium</taxon>
    </lineage>
</organism>
<feature type="non-terminal residue" evidence="2">
    <location>
        <position position="76"/>
    </location>
</feature>
<protein>
    <submittedName>
        <fullName evidence="2">Uncharacterized protein</fullName>
    </submittedName>
</protein>
<evidence type="ECO:0000313" key="2">
    <source>
        <dbReference type="EMBL" id="MCI68004.1"/>
    </source>
</evidence>
<accession>A0A392U5I2</accession>
<reference evidence="2 3" key="1">
    <citation type="journal article" date="2018" name="Front. Plant Sci.">
        <title>Red Clover (Trifolium pratense) and Zigzag Clover (T. medium) - A Picture of Genomic Similarities and Differences.</title>
        <authorList>
            <person name="Dluhosova J."/>
            <person name="Istvanek J."/>
            <person name="Nedelnik J."/>
            <person name="Repkova J."/>
        </authorList>
    </citation>
    <scope>NUCLEOTIDE SEQUENCE [LARGE SCALE GENOMIC DNA]</scope>
    <source>
        <strain evidence="3">cv. 10/8</strain>
        <tissue evidence="2">Leaf</tissue>
    </source>
</reference>
<dbReference type="Proteomes" id="UP000265520">
    <property type="component" value="Unassembled WGS sequence"/>
</dbReference>
<evidence type="ECO:0000313" key="3">
    <source>
        <dbReference type="Proteomes" id="UP000265520"/>
    </source>
</evidence>